<dbReference type="InterPro" id="IPR029030">
    <property type="entry name" value="Caspase-like_dom_sf"/>
</dbReference>
<proteinExistence type="predicted"/>
<evidence type="ECO:0000313" key="4">
    <source>
        <dbReference type="EMBL" id="REF84129.1"/>
    </source>
</evidence>
<feature type="compositionally biased region" description="Low complexity" evidence="1">
    <location>
        <begin position="485"/>
        <end position="496"/>
    </location>
</feature>
<feature type="signal peptide" evidence="2">
    <location>
        <begin position="1"/>
        <end position="20"/>
    </location>
</feature>
<dbReference type="RefSeq" id="WP_115837491.1">
    <property type="nucleotide sequence ID" value="NZ_CP025086.1"/>
</dbReference>
<accession>A0A3D9YYY8</accession>
<evidence type="ECO:0000259" key="3">
    <source>
        <dbReference type="Pfam" id="PF00656"/>
    </source>
</evidence>
<evidence type="ECO:0000313" key="5">
    <source>
        <dbReference type="Proteomes" id="UP000256900"/>
    </source>
</evidence>
<dbReference type="Gene3D" id="3.40.50.1460">
    <property type="match status" value="1"/>
</dbReference>
<dbReference type="SUPFAM" id="SSF52129">
    <property type="entry name" value="Caspase-like"/>
    <property type="match status" value="1"/>
</dbReference>
<keyword evidence="5" id="KW-1185">Reference proteome</keyword>
<protein>
    <submittedName>
        <fullName evidence="4">Putative caspase-like protein</fullName>
    </submittedName>
</protein>
<feature type="chain" id="PRO_5017796259" evidence="2">
    <location>
        <begin position="21"/>
        <end position="551"/>
    </location>
</feature>
<dbReference type="EMBL" id="QUMO01000005">
    <property type="protein sequence ID" value="REF84129.1"/>
    <property type="molecule type" value="Genomic_DNA"/>
</dbReference>
<dbReference type="Pfam" id="PF00656">
    <property type="entry name" value="Peptidase_C14"/>
    <property type="match status" value="1"/>
</dbReference>
<evidence type="ECO:0000256" key="2">
    <source>
        <dbReference type="SAM" id="SignalP"/>
    </source>
</evidence>
<dbReference type="PANTHER" id="PTHR22576">
    <property type="entry name" value="MUCOSA ASSOCIATED LYMPHOID TISSUE LYMPHOMA TRANSLOCATION PROTEIN 1/PARACASPASE"/>
    <property type="match status" value="1"/>
</dbReference>
<evidence type="ECO:0000256" key="1">
    <source>
        <dbReference type="SAM" id="MobiDB-lite"/>
    </source>
</evidence>
<dbReference type="InterPro" id="IPR052039">
    <property type="entry name" value="Caspase-related_regulators"/>
</dbReference>
<dbReference type="OrthoDB" id="9816009at2"/>
<dbReference type="GO" id="GO:0006508">
    <property type="term" value="P:proteolysis"/>
    <property type="evidence" value="ECO:0007669"/>
    <property type="project" value="InterPro"/>
</dbReference>
<dbReference type="InterPro" id="IPR011600">
    <property type="entry name" value="Pept_C14_caspase"/>
</dbReference>
<gene>
    <name evidence="4" type="ORF">DES32_2974</name>
</gene>
<feature type="region of interest" description="Disordered" evidence="1">
    <location>
        <begin position="462"/>
        <end position="551"/>
    </location>
</feature>
<comment type="caution">
    <text evidence="4">The sequence shown here is derived from an EMBL/GenBank/DDBJ whole genome shotgun (WGS) entry which is preliminary data.</text>
</comment>
<feature type="compositionally biased region" description="Basic residues" evidence="1">
    <location>
        <begin position="525"/>
        <end position="551"/>
    </location>
</feature>
<reference evidence="4 5" key="1">
    <citation type="submission" date="2018-08" db="EMBL/GenBank/DDBJ databases">
        <title>Genomic Encyclopedia of Type Strains, Phase IV (KMG-IV): sequencing the most valuable type-strain genomes for metagenomic binning, comparative biology and taxonomic classification.</title>
        <authorList>
            <person name="Goeker M."/>
        </authorList>
    </citation>
    <scope>NUCLEOTIDE SEQUENCE [LARGE SCALE GENOMIC DNA]</scope>
    <source>
        <strain evidence="4 5">BW863</strain>
    </source>
</reference>
<dbReference type="Proteomes" id="UP000256900">
    <property type="component" value="Unassembled WGS sequence"/>
</dbReference>
<feature type="domain" description="Peptidase C14 caspase" evidence="3">
    <location>
        <begin position="28"/>
        <end position="225"/>
    </location>
</feature>
<keyword evidence="2" id="KW-0732">Signal</keyword>
<feature type="compositionally biased region" description="Pro residues" evidence="1">
    <location>
        <begin position="471"/>
        <end position="484"/>
    </location>
</feature>
<organism evidence="4 5">
    <name type="scientific">Methylovirgula ligni</name>
    <dbReference type="NCBI Taxonomy" id="569860"/>
    <lineage>
        <taxon>Bacteria</taxon>
        <taxon>Pseudomonadati</taxon>
        <taxon>Pseudomonadota</taxon>
        <taxon>Alphaproteobacteria</taxon>
        <taxon>Hyphomicrobiales</taxon>
        <taxon>Beijerinckiaceae</taxon>
        <taxon>Methylovirgula</taxon>
    </lineage>
</organism>
<dbReference type="AlphaFoldDB" id="A0A3D9YYY8"/>
<sequence length="551" mass="58124">MHRFGAVLCVLLAALLPRLAAAEAPEARLALVIGEANYKVAPLATPLNDAGLVAATLKEAGFAVTEGADLDGADLRKALHDFVIRTEAAGPNAIVFVYLSGRGLQFAGQNYFVPIDARVEREADVPVATLRLADYFDRLTALPAKARIFVFDGARTLHFATEGAPFASGFGIKDAPANTVYAFNEAPGAVSPDEPGPYGLYALSLVEMLRQGFPIPQAFTAVRLRANGLSDGIIVPWNTGAVATPFALFTRDKNASVLPLESDSVPQSGAPVAQVYLATIARDTLDAYADFCATFPNEPLTLRVRTLLAARREALTWSAALDAGTPQAIWTYMRRYPRGPHFPDTRRVLAALAAPLAPPPRFDPYDFKGLPGPNETELEILDRPVLSFEDPAFPPPPSADGLLPERPVTFEHLLPPAPAAAGLLPVPAALGLPFSKPNLPAALAKVPPAVAAAVQTLPPAPPAPEAAIGTPPGPAPVAVAPPEPAESASSEAAPAAVPLPPKRPEVAEASQPRHGKSKGKTDAKRAKHGKSKPAKHAQHPKAKPHKKKHRR</sequence>
<dbReference type="GO" id="GO:0004197">
    <property type="term" value="F:cysteine-type endopeptidase activity"/>
    <property type="evidence" value="ECO:0007669"/>
    <property type="project" value="InterPro"/>
</dbReference>
<name>A0A3D9YYY8_9HYPH</name>
<dbReference type="PANTHER" id="PTHR22576:SF37">
    <property type="entry name" value="MUCOSA-ASSOCIATED LYMPHOID TISSUE LYMPHOMA TRANSLOCATION PROTEIN 1"/>
    <property type="match status" value="1"/>
</dbReference>